<evidence type="ECO:0000313" key="2">
    <source>
        <dbReference type="EMBL" id="CAL1588020.1"/>
    </source>
</evidence>
<sequence length="98" mass="10933">MACPSLCSNSIRTQSRLIVLVPDHWTWAKPESSVLLFMSQSSRRKLPQSNSNHTSDIKVPESRGGAIDGRFSELHEPSASEAWSRGDDLRPRCHGDDD</sequence>
<keyword evidence="3" id="KW-1185">Reference proteome</keyword>
<proteinExistence type="predicted"/>
<feature type="region of interest" description="Disordered" evidence="1">
    <location>
        <begin position="41"/>
        <end position="98"/>
    </location>
</feature>
<feature type="compositionally biased region" description="Basic and acidic residues" evidence="1">
    <location>
        <begin position="70"/>
        <end position="98"/>
    </location>
</feature>
<dbReference type="AlphaFoldDB" id="A0AAV2KDJ0"/>
<evidence type="ECO:0000256" key="1">
    <source>
        <dbReference type="SAM" id="MobiDB-lite"/>
    </source>
</evidence>
<accession>A0AAV2KDJ0</accession>
<gene>
    <name evidence="2" type="ORF">KC01_LOCUS17899</name>
</gene>
<protein>
    <submittedName>
        <fullName evidence="2">Uncharacterized protein</fullName>
    </submittedName>
</protein>
<name>A0AAV2KDJ0_KNICA</name>
<organism evidence="2 3">
    <name type="scientific">Knipowitschia caucasica</name>
    <name type="common">Caucasian dwarf goby</name>
    <name type="synonym">Pomatoschistus caucasicus</name>
    <dbReference type="NCBI Taxonomy" id="637954"/>
    <lineage>
        <taxon>Eukaryota</taxon>
        <taxon>Metazoa</taxon>
        <taxon>Chordata</taxon>
        <taxon>Craniata</taxon>
        <taxon>Vertebrata</taxon>
        <taxon>Euteleostomi</taxon>
        <taxon>Actinopterygii</taxon>
        <taxon>Neopterygii</taxon>
        <taxon>Teleostei</taxon>
        <taxon>Neoteleostei</taxon>
        <taxon>Acanthomorphata</taxon>
        <taxon>Gobiaria</taxon>
        <taxon>Gobiiformes</taxon>
        <taxon>Gobioidei</taxon>
        <taxon>Gobiidae</taxon>
        <taxon>Gobiinae</taxon>
        <taxon>Knipowitschia</taxon>
    </lineage>
</organism>
<reference evidence="2 3" key="1">
    <citation type="submission" date="2024-04" db="EMBL/GenBank/DDBJ databases">
        <authorList>
            <person name="Waldvogel A.-M."/>
            <person name="Schoenle A."/>
        </authorList>
    </citation>
    <scope>NUCLEOTIDE SEQUENCE [LARGE SCALE GENOMIC DNA]</scope>
</reference>
<dbReference type="EMBL" id="OZ035840">
    <property type="protein sequence ID" value="CAL1588020.1"/>
    <property type="molecule type" value="Genomic_DNA"/>
</dbReference>
<dbReference type="Proteomes" id="UP001497482">
    <property type="component" value="Chromosome 18"/>
</dbReference>
<evidence type="ECO:0000313" key="3">
    <source>
        <dbReference type="Proteomes" id="UP001497482"/>
    </source>
</evidence>